<evidence type="ECO:0000313" key="1">
    <source>
        <dbReference type="EMBL" id="TCM64507.1"/>
    </source>
</evidence>
<reference evidence="1 2" key="1">
    <citation type="submission" date="2019-03" db="EMBL/GenBank/DDBJ databases">
        <title>Genomic analyses of the natural microbiome of Caenorhabditis elegans.</title>
        <authorList>
            <person name="Samuel B."/>
        </authorList>
    </citation>
    <scope>NUCLEOTIDE SEQUENCE [LARGE SCALE GENOMIC DNA]</scope>
    <source>
        <strain evidence="1 2">JUb89</strain>
    </source>
</reference>
<dbReference type="AlphaFoldDB" id="A0A4R1XKE9"/>
<gene>
    <name evidence="1" type="ORF">EC844_11766</name>
</gene>
<dbReference type="EMBL" id="SLVJ01000017">
    <property type="protein sequence ID" value="TCM64507.1"/>
    <property type="molecule type" value="Genomic_DNA"/>
</dbReference>
<protein>
    <submittedName>
        <fullName evidence="1">Uncharacterized protein</fullName>
    </submittedName>
</protein>
<name>A0A4R1XKE9_ACICA</name>
<proteinExistence type="predicted"/>
<keyword evidence="2" id="KW-1185">Reference proteome</keyword>
<dbReference type="InterPro" id="IPR019658">
    <property type="entry name" value="DUF2515"/>
</dbReference>
<organism evidence="1 2">
    <name type="scientific">Acinetobacter calcoaceticus</name>
    <dbReference type="NCBI Taxonomy" id="471"/>
    <lineage>
        <taxon>Bacteria</taxon>
        <taxon>Pseudomonadati</taxon>
        <taxon>Pseudomonadota</taxon>
        <taxon>Gammaproteobacteria</taxon>
        <taxon>Moraxellales</taxon>
        <taxon>Moraxellaceae</taxon>
        <taxon>Acinetobacter</taxon>
        <taxon>Acinetobacter calcoaceticus/baumannii complex</taxon>
    </lineage>
</organism>
<sequence length="148" mass="16577">MIAVQEQRNVLQPLVWDTLGGRVGAVFGKGASVFSIGPDATLVLSSDYYKSDVQKEAPHLMGLTMGKPTTQVQHYKGRHRNVLDKLKEEVYEDASALTFAPSYDSRMKWIKRAAAKYHRLMLDDNGRAFIHKELAIISTWIADNAGKQ</sequence>
<dbReference type="Pfam" id="PF10720">
    <property type="entry name" value="DUF2515"/>
    <property type="match status" value="1"/>
</dbReference>
<dbReference type="Proteomes" id="UP000294963">
    <property type="component" value="Unassembled WGS sequence"/>
</dbReference>
<comment type="caution">
    <text evidence="1">The sequence shown here is derived from an EMBL/GenBank/DDBJ whole genome shotgun (WGS) entry which is preliminary data.</text>
</comment>
<dbReference type="OrthoDB" id="143720at2"/>
<evidence type="ECO:0000313" key="2">
    <source>
        <dbReference type="Proteomes" id="UP000294963"/>
    </source>
</evidence>
<accession>A0A4R1XKE9</accession>